<protein>
    <submittedName>
        <fullName evidence="4">CoA transferase</fullName>
    </submittedName>
</protein>
<feature type="region of interest" description="Disordered" evidence="3">
    <location>
        <begin position="377"/>
        <end position="406"/>
    </location>
</feature>
<evidence type="ECO:0000313" key="5">
    <source>
        <dbReference type="Proteomes" id="UP001501598"/>
    </source>
</evidence>
<dbReference type="InterPro" id="IPR003673">
    <property type="entry name" value="CoA-Trfase_fam_III"/>
</dbReference>
<dbReference type="Pfam" id="PF02515">
    <property type="entry name" value="CoA_transf_3"/>
    <property type="match status" value="2"/>
</dbReference>
<comment type="similarity">
    <text evidence="1">Belongs to the CoA-transferase III family.</text>
</comment>
<dbReference type="Gene3D" id="3.30.1540.10">
    <property type="entry name" value="formyl-coa transferase, domain 3"/>
    <property type="match status" value="2"/>
</dbReference>
<comment type="caution">
    <text evidence="4">The sequence shown here is derived from an EMBL/GenBank/DDBJ whole genome shotgun (WGS) entry which is preliminary data.</text>
</comment>
<keyword evidence="2 4" id="KW-0808">Transferase</keyword>
<accession>A0ABP8S208</accession>
<organism evidence="4 5">
    <name type="scientific">Pseudonocardia xishanensis</name>
    <dbReference type="NCBI Taxonomy" id="630995"/>
    <lineage>
        <taxon>Bacteria</taxon>
        <taxon>Bacillati</taxon>
        <taxon>Actinomycetota</taxon>
        <taxon>Actinomycetes</taxon>
        <taxon>Pseudonocardiales</taxon>
        <taxon>Pseudonocardiaceae</taxon>
        <taxon>Pseudonocardia</taxon>
    </lineage>
</organism>
<dbReference type="EMBL" id="BAABGT010000114">
    <property type="protein sequence ID" value="GAA4558710.1"/>
    <property type="molecule type" value="Genomic_DNA"/>
</dbReference>
<evidence type="ECO:0000256" key="1">
    <source>
        <dbReference type="ARBA" id="ARBA00008383"/>
    </source>
</evidence>
<sequence>MTSTSDRRLPLAGVRVVEMTDGFLDMTGRLLADFGADVIKVEAAGGAERTSGVDEAGVRYLIENFNKSGVVLDPSDASGSEQLWRLLEVADVLIYADRRGGGQALDPEEVHRRLPHLVVLAVSDFGRTGPYKDFVGTDAVHLALGSQLGRSGFWPREPCLIPFDLAYQSSAAQAAWAALVAYYDRLESGRGDLIDFSVFEATIEVVDPPFGTAGTATAGTKQVQTPADPYSSEWSRPRSKPYPIYPCVDGYVRCLVLAPGQWRAMYGWLGEPSEFADPKYQTILGRDREQEALERAYVQLFRDKTKAELAVEGQKRGVPIAPVLSPAEVAAQEHFVQRGAFVDAEIRSGVRAVIPSGFLEIDRERIGYRRRAPEAGEHNAVLSDLPTPSAAESPASEPADDASGRATSVPLSGLRVIDFGSIVFGAEVGRLFADLGADVIKIENAAFPDKYRGGSEPGSLIAKNFALGNRGRRSFGVDTRTEAGRDLVKGLVASADVVVSNFKPGTLERLGLGYDELSAVNPKIVWMSSSGFGDTGAWASWLAYGPAVRSASGLTHLWHYPDDPGGFGDTTTVYPDHAAARMAGLAILSAVIRGRATGRGADIRVSQAEVVLNHLSEEFVRDSLGLTSSPQGAPWGVYECAGDDEWCVICVRDDTDWTNFCAALGNPMWSAADEFADVRSRLANRESLDRHVRDWSKGREADSIMRLLQSRGVPAGVMKRSPELLADPQLIARDYVALQDQPGFAEPLNTVRRPFLARRIQSAPVRPSPDMGQDTATICSELLGMSRAEIDRLLGEGVLQMADVKR</sequence>
<dbReference type="InterPro" id="IPR050509">
    <property type="entry name" value="CoA-transferase_III"/>
</dbReference>
<dbReference type="PANTHER" id="PTHR48228">
    <property type="entry name" value="SUCCINYL-COA--D-CITRAMALATE COA-TRANSFERASE"/>
    <property type="match status" value="1"/>
</dbReference>
<dbReference type="GO" id="GO:0016740">
    <property type="term" value="F:transferase activity"/>
    <property type="evidence" value="ECO:0007669"/>
    <property type="project" value="UniProtKB-KW"/>
</dbReference>
<feature type="region of interest" description="Disordered" evidence="3">
    <location>
        <begin position="214"/>
        <end position="234"/>
    </location>
</feature>
<proteinExistence type="inferred from homology"/>
<evidence type="ECO:0000313" key="4">
    <source>
        <dbReference type="EMBL" id="GAA4558710.1"/>
    </source>
</evidence>
<dbReference type="InterPro" id="IPR023606">
    <property type="entry name" value="CoA-Trfase_III_dom_1_sf"/>
</dbReference>
<evidence type="ECO:0000256" key="3">
    <source>
        <dbReference type="SAM" id="MobiDB-lite"/>
    </source>
</evidence>
<evidence type="ECO:0000256" key="2">
    <source>
        <dbReference type="ARBA" id="ARBA00022679"/>
    </source>
</evidence>
<dbReference type="RefSeq" id="WP_345426941.1">
    <property type="nucleotide sequence ID" value="NZ_BAABGT010000114.1"/>
</dbReference>
<reference evidence="5" key="1">
    <citation type="journal article" date="2019" name="Int. J. Syst. Evol. Microbiol.">
        <title>The Global Catalogue of Microorganisms (GCM) 10K type strain sequencing project: providing services to taxonomists for standard genome sequencing and annotation.</title>
        <authorList>
            <consortium name="The Broad Institute Genomics Platform"/>
            <consortium name="The Broad Institute Genome Sequencing Center for Infectious Disease"/>
            <person name="Wu L."/>
            <person name="Ma J."/>
        </authorList>
    </citation>
    <scope>NUCLEOTIDE SEQUENCE [LARGE SCALE GENOMIC DNA]</scope>
    <source>
        <strain evidence="5">JCM 17906</strain>
    </source>
</reference>
<dbReference type="InterPro" id="IPR044855">
    <property type="entry name" value="CoA-Trfase_III_dom3_sf"/>
</dbReference>
<name>A0ABP8S208_9PSEU</name>
<dbReference type="Proteomes" id="UP001501598">
    <property type="component" value="Unassembled WGS sequence"/>
</dbReference>
<gene>
    <name evidence="4" type="ORF">GCM10023175_65380</name>
</gene>
<keyword evidence="5" id="KW-1185">Reference proteome</keyword>
<dbReference type="PANTHER" id="PTHR48228:SF6">
    <property type="entry name" value="L-CARNITINE COA-TRANSFERASE"/>
    <property type="match status" value="1"/>
</dbReference>
<dbReference type="Gene3D" id="3.40.50.10540">
    <property type="entry name" value="Crotonobetainyl-coa:carnitine coa-transferase, domain 1"/>
    <property type="match status" value="2"/>
</dbReference>
<feature type="compositionally biased region" description="Low complexity" evidence="3">
    <location>
        <begin position="388"/>
        <end position="397"/>
    </location>
</feature>
<dbReference type="SUPFAM" id="SSF89796">
    <property type="entry name" value="CoA-transferase family III (CaiB/BaiF)"/>
    <property type="match status" value="2"/>
</dbReference>